<feature type="compositionally biased region" description="Polar residues" evidence="1">
    <location>
        <begin position="74"/>
        <end position="84"/>
    </location>
</feature>
<keyword evidence="3" id="KW-1185">Reference proteome</keyword>
<dbReference type="Proteomes" id="UP001187315">
    <property type="component" value="Unassembled WGS sequence"/>
</dbReference>
<comment type="caution">
    <text evidence="2">The sequence shown here is derived from an EMBL/GenBank/DDBJ whole genome shotgun (WGS) entry which is preliminary data.</text>
</comment>
<evidence type="ECO:0000313" key="2">
    <source>
        <dbReference type="EMBL" id="KAK2832171.1"/>
    </source>
</evidence>
<gene>
    <name evidence="2" type="ORF">Q7C36_015633</name>
</gene>
<name>A0AA88SA10_TACVA</name>
<protein>
    <submittedName>
        <fullName evidence="2">Uncharacterized protein</fullName>
    </submittedName>
</protein>
<reference evidence="2" key="1">
    <citation type="submission" date="2023-08" db="EMBL/GenBank/DDBJ databases">
        <title>Pelteobagrus vachellii genome.</title>
        <authorList>
            <person name="Liu H."/>
        </authorList>
    </citation>
    <scope>NUCLEOTIDE SEQUENCE</scope>
    <source>
        <strain evidence="2">PRFRI_2022a</strain>
        <tissue evidence="2">Muscle</tissue>
    </source>
</reference>
<proteinExistence type="predicted"/>
<sequence>MQTVKDQSVDRAAVGDSFRLSVLEVPCGVSKARHDSLDKIILELSSSTQAKRNSRRQAGRSGAEEEGRKPSIHPETQSVQHRQH</sequence>
<accession>A0AA88SA10</accession>
<dbReference type="EMBL" id="JAVHJS010000016">
    <property type="protein sequence ID" value="KAK2832171.1"/>
    <property type="molecule type" value="Genomic_DNA"/>
</dbReference>
<organism evidence="2 3">
    <name type="scientific">Tachysurus vachellii</name>
    <name type="common">Darkbarbel catfish</name>
    <name type="synonym">Pelteobagrus vachellii</name>
    <dbReference type="NCBI Taxonomy" id="175792"/>
    <lineage>
        <taxon>Eukaryota</taxon>
        <taxon>Metazoa</taxon>
        <taxon>Chordata</taxon>
        <taxon>Craniata</taxon>
        <taxon>Vertebrata</taxon>
        <taxon>Euteleostomi</taxon>
        <taxon>Actinopterygii</taxon>
        <taxon>Neopterygii</taxon>
        <taxon>Teleostei</taxon>
        <taxon>Ostariophysi</taxon>
        <taxon>Siluriformes</taxon>
        <taxon>Bagridae</taxon>
        <taxon>Tachysurus</taxon>
    </lineage>
</organism>
<evidence type="ECO:0000256" key="1">
    <source>
        <dbReference type="SAM" id="MobiDB-lite"/>
    </source>
</evidence>
<dbReference type="AlphaFoldDB" id="A0AA88SA10"/>
<evidence type="ECO:0000313" key="3">
    <source>
        <dbReference type="Proteomes" id="UP001187315"/>
    </source>
</evidence>
<feature type="region of interest" description="Disordered" evidence="1">
    <location>
        <begin position="44"/>
        <end position="84"/>
    </location>
</feature>